<reference evidence="2 3" key="1">
    <citation type="submission" date="2018-09" db="EMBL/GenBank/DDBJ databases">
        <title>Metagenome Assembled Genomes from an Advanced Water Purification Facility.</title>
        <authorList>
            <person name="Stamps B.W."/>
            <person name="Spear J.R."/>
        </authorList>
    </citation>
    <scope>NUCLEOTIDE SEQUENCE [LARGE SCALE GENOMIC DNA]</scope>
    <source>
        <strain evidence="2">Bin_42_2</strain>
    </source>
</reference>
<dbReference type="RefSeq" id="WP_018986317.1">
    <property type="nucleotide sequence ID" value="NZ_CP033953.1"/>
</dbReference>
<evidence type="ECO:0000313" key="3">
    <source>
        <dbReference type="Proteomes" id="UP000321374"/>
    </source>
</evidence>
<evidence type="ECO:0008006" key="4">
    <source>
        <dbReference type="Google" id="ProtNLM"/>
    </source>
</evidence>
<evidence type="ECO:0000313" key="2">
    <source>
        <dbReference type="EMBL" id="TXI37453.1"/>
    </source>
</evidence>
<organism evidence="2 3">
    <name type="scientific">Methylophilus methylotrophus</name>
    <name type="common">Bacterium W3A1</name>
    <dbReference type="NCBI Taxonomy" id="17"/>
    <lineage>
        <taxon>Bacteria</taxon>
        <taxon>Pseudomonadati</taxon>
        <taxon>Pseudomonadota</taxon>
        <taxon>Betaproteobacteria</taxon>
        <taxon>Nitrosomonadales</taxon>
        <taxon>Methylophilaceae</taxon>
        <taxon>Methylophilus</taxon>
    </lineage>
</organism>
<dbReference type="STRING" id="1122236.GCA_000378225_01345"/>
<evidence type="ECO:0000256" key="1">
    <source>
        <dbReference type="SAM" id="SignalP"/>
    </source>
</evidence>
<sequence length="117" mass="13439">MQHRNWLALLAFLLPLSLSAKDLQTEERPFLDAYSGKSRQYVEENLGKPVKKETAIKPHNADQILREKGQAIAGESDSVEMWYYRGKIQYAPNKFFNTAELTFANDKCVNITFANKK</sequence>
<dbReference type="EMBL" id="SSGG01000055">
    <property type="protein sequence ID" value="TXI37453.1"/>
    <property type="molecule type" value="Genomic_DNA"/>
</dbReference>
<comment type="caution">
    <text evidence="2">The sequence shown here is derived from an EMBL/GenBank/DDBJ whole genome shotgun (WGS) entry which is preliminary data.</text>
</comment>
<keyword evidence="1" id="KW-0732">Signal</keyword>
<accession>A0A5C7WKT9</accession>
<protein>
    <recommendedName>
        <fullName evidence="4">Outer membrane protein assembly factor BamE</fullName>
    </recommendedName>
</protein>
<dbReference type="Proteomes" id="UP000321374">
    <property type="component" value="Unassembled WGS sequence"/>
</dbReference>
<feature type="chain" id="PRO_5023150309" description="Outer membrane protein assembly factor BamE" evidence="1">
    <location>
        <begin position="21"/>
        <end position="117"/>
    </location>
</feature>
<proteinExistence type="predicted"/>
<dbReference type="AlphaFoldDB" id="A0A5C7WKT9"/>
<gene>
    <name evidence="2" type="ORF">E6Q51_03215</name>
</gene>
<feature type="signal peptide" evidence="1">
    <location>
        <begin position="1"/>
        <end position="20"/>
    </location>
</feature>
<name>A0A5C7WKT9_METME</name>